<dbReference type="Gene3D" id="3.40.50.720">
    <property type="entry name" value="NAD(P)-binding Rossmann-like Domain"/>
    <property type="match status" value="1"/>
</dbReference>
<organism evidence="2">
    <name type="scientific">Ornithinibacillus sp. 4-3</name>
    <dbReference type="NCBI Taxonomy" id="3231488"/>
    <lineage>
        <taxon>Bacteria</taxon>
        <taxon>Bacillati</taxon>
        <taxon>Bacillota</taxon>
        <taxon>Bacilli</taxon>
        <taxon>Bacillales</taxon>
        <taxon>Bacillaceae</taxon>
        <taxon>Ornithinibacillus</taxon>
    </lineage>
</organism>
<accession>A0AB39HST1</accession>
<dbReference type="InterPro" id="IPR016040">
    <property type="entry name" value="NAD(P)-bd_dom"/>
</dbReference>
<protein>
    <submittedName>
        <fullName evidence="2">NAD(P)-dependent oxidoreductase</fullName>
    </submittedName>
</protein>
<dbReference type="EMBL" id="CP162599">
    <property type="protein sequence ID" value="XDK33520.1"/>
    <property type="molecule type" value="Genomic_DNA"/>
</dbReference>
<dbReference type="InterPro" id="IPR051606">
    <property type="entry name" value="Polyketide_Oxido-like"/>
</dbReference>
<dbReference type="AlphaFoldDB" id="A0AB39HST1"/>
<name>A0AB39HST1_9BACI</name>
<proteinExistence type="predicted"/>
<evidence type="ECO:0000313" key="2">
    <source>
        <dbReference type="EMBL" id="XDK33520.1"/>
    </source>
</evidence>
<dbReference type="Pfam" id="PF13460">
    <property type="entry name" value="NAD_binding_10"/>
    <property type="match status" value="1"/>
</dbReference>
<feature type="domain" description="NAD(P)-binding" evidence="1">
    <location>
        <begin position="8"/>
        <end position="207"/>
    </location>
</feature>
<dbReference type="PANTHER" id="PTHR43355">
    <property type="entry name" value="FLAVIN REDUCTASE (NADPH)"/>
    <property type="match status" value="1"/>
</dbReference>
<dbReference type="InterPro" id="IPR036291">
    <property type="entry name" value="NAD(P)-bd_dom_sf"/>
</dbReference>
<dbReference type="RefSeq" id="WP_368654198.1">
    <property type="nucleotide sequence ID" value="NZ_CP162599.1"/>
</dbReference>
<dbReference type="SUPFAM" id="SSF51735">
    <property type="entry name" value="NAD(P)-binding Rossmann-fold domains"/>
    <property type="match status" value="1"/>
</dbReference>
<reference evidence="2" key="1">
    <citation type="submission" date="2024-07" db="EMBL/GenBank/DDBJ databases">
        <title>Halotolerant mesophilic bacterium Ornithinibacillus sp. 4-3, sp. nov., isolated from soil.</title>
        <authorList>
            <person name="Sidarenka A.V."/>
            <person name="Guliayeva D.E."/>
            <person name="Leanovich S.I."/>
            <person name="Hileuskaya K.S."/>
            <person name="Akhremchuk A.E."/>
            <person name="Sikolenko M.A."/>
            <person name="Valentovich L.N."/>
        </authorList>
    </citation>
    <scope>NUCLEOTIDE SEQUENCE</scope>
    <source>
        <strain evidence="2">4-3</strain>
    </source>
</reference>
<evidence type="ECO:0000259" key="1">
    <source>
        <dbReference type="Pfam" id="PF13460"/>
    </source>
</evidence>
<dbReference type="GO" id="GO:0016646">
    <property type="term" value="F:oxidoreductase activity, acting on the CH-NH group of donors, NAD or NADP as acceptor"/>
    <property type="evidence" value="ECO:0007669"/>
    <property type="project" value="TreeGrafter"/>
</dbReference>
<sequence length="222" mass="24802">MTNVLILGATGRTGVSVLQQLSTYEYIQVIAAVRQDSDISRLPKTKSPIQTKPVDINNISSLHCAVEKADIVVNAIRMRGDIPETTLLEFDKRIRKAADGRKNLVIITVGGAGSLKMSNGKRFWQDVAFPERTLPRGRAHSRLRDYLETLPSPKSWAYLIPPPAYIPNGLRVGSYQRWDASNDEMSFLKKSISYEDFATAVCDAVRERWEGVHFIAGENLPT</sequence>
<dbReference type="PANTHER" id="PTHR43355:SF2">
    <property type="entry name" value="FLAVIN REDUCTASE (NADPH)"/>
    <property type="match status" value="1"/>
</dbReference>
<gene>
    <name evidence="2" type="ORF">AB4Y30_03940</name>
</gene>